<protein>
    <submittedName>
        <fullName evidence="3">Uncharacterized protein</fullName>
    </submittedName>
</protein>
<name>A0A9W7ZV62_9FUNG</name>
<accession>A0A9W7ZV62</accession>
<feature type="compositionally biased region" description="Basic and acidic residues" evidence="1">
    <location>
        <begin position="203"/>
        <end position="214"/>
    </location>
</feature>
<feature type="transmembrane region" description="Helical" evidence="2">
    <location>
        <begin position="251"/>
        <end position="273"/>
    </location>
</feature>
<feature type="region of interest" description="Disordered" evidence="1">
    <location>
        <begin position="203"/>
        <end position="226"/>
    </location>
</feature>
<dbReference type="AlphaFoldDB" id="A0A9W7ZV62"/>
<sequence length="341" mass="37633">MADSSPDGLASIELLVDQIFQHSLYRINIIGDPQETLNFGSRLYVIKYTKINNMLFELNYDLEELLSKSSSSSCSSCSSFSCSSSCLSSTTTATTAAGIINNNKNMSSSSSSSSEDGNDEGISVESIQDFVNNKLKQKAISFAQSCLEVAETKLSVYSKSLSEFPWKDTVMTQKEYEEKVAPINPSELVDELKEFIEVLRRTGPEDGENEKGCRNGDGVIHNDTTTTTTTTSAATTAVGNDSTNIKNLSSFIAPAIYVGFRVVCAIFIQSVFFHRDVRYSRLQFLSSSHDDQNDESTIATIDNDGDDDDDGEKDLEISLQRFCQKNPKVDMSSEWTYLDTN</sequence>
<reference evidence="3" key="1">
    <citation type="submission" date="2022-07" db="EMBL/GenBank/DDBJ databases">
        <title>Phylogenomic reconstructions and comparative analyses of Kickxellomycotina fungi.</title>
        <authorList>
            <person name="Reynolds N.K."/>
            <person name="Stajich J.E."/>
            <person name="Barry K."/>
            <person name="Grigoriev I.V."/>
            <person name="Crous P."/>
            <person name="Smith M.E."/>
        </authorList>
    </citation>
    <scope>NUCLEOTIDE SEQUENCE</scope>
    <source>
        <strain evidence="3">NBRC 100468</strain>
    </source>
</reference>
<evidence type="ECO:0000256" key="1">
    <source>
        <dbReference type="SAM" id="MobiDB-lite"/>
    </source>
</evidence>
<organism evidence="3 4">
    <name type="scientific">Mycoemilia scoparia</name>
    <dbReference type="NCBI Taxonomy" id="417184"/>
    <lineage>
        <taxon>Eukaryota</taxon>
        <taxon>Fungi</taxon>
        <taxon>Fungi incertae sedis</taxon>
        <taxon>Zoopagomycota</taxon>
        <taxon>Kickxellomycotina</taxon>
        <taxon>Kickxellomycetes</taxon>
        <taxon>Kickxellales</taxon>
        <taxon>Kickxellaceae</taxon>
        <taxon>Mycoemilia</taxon>
    </lineage>
</organism>
<dbReference type="Proteomes" id="UP001150538">
    <property type="component" value="Unassembled WGS sequence"/>
</dbReference>
<proteinExistence type="predicted"/>
<comment type="caution">
    <text evidence="3">The sequence shown here is derived from an EMBL/GenBank/DDBJ whole genome shotgun (WGS) entry which is preliminary data.</text>
</comment>
<keyword evidence="2" id="KW-1133">Transmembrane helix</keyword>
<evidence type="ECO:0000313" key="3">
    <source>
        <dbReference type="EMBL" id="KAJ1913682.1"/>
    </source>
</evidence>
<feature type="region of interest" description="Disordered" evidence="1">
    <location>
        <begin position="288"/>
        <end position="312"/>
    </location>
</feature>
<keyword evidence="2" id="KW-0812">Transmembrane</keyword>
<keyword evidence="2" id="KW-0472">Membrane</keyword>
<evidence type="ECO:0000313" key="4">
    <source>
        <dbReference type="Proteomes" id="UP001150538"/>
    </source>
</evidence>
<feature type="compositionally biased region" description="Acidic residues" evidence="1">
    <location>
        <begin position="303"/>
        <end position="312"/>
    </location>
</feature>
<keyword evidence="4" id="KW-1185">Reference proteome</keyword>
<evidence type="ECO:0000256" key="2">
    <source>
        <dbReference type="SAM" id="Phobius"/>
    </source>
</evidence>
<dbReference type="EMBL" id="JANBPU010000246">
    <property type="protein sequence ID" value="KAJ1913682.1"/>
    <property type="molecule type" value="Genomic_DNA"/>
</dbReference>
<gene>
    <name evidence="3" type="ORF">H4219_005107</name>
</gene>